<organism evidence="2 3">
    <name type="scientific">Ilyodon furcidens</name>
    <name type="common">goldbreast splitfin</name>
    <dbReference type="NCBI Taxonomy" id="33524"/>
    <lineage>
        <taxon>Eukaryota</taxon>
        <taxon>Metazoa</taxon>
        <taxon>Chordata</taxon>
        <taxon>Craniata</taxon>
        <taxon>Vertebrata</taxon>
        <taxon>Euteleostomi</taxon>
        <taxon>Actinopterygii</taxon>
        <taxon>Neopterygii</taxon>
        <taxon>Teleostei</taxon>
        <taxon>Neoteleostei</taxon>
        <taxon>Acanthomorphata</taxon>
        <taxon>Ovalentaria</taxon>
        <taxon>Atherinomorphae</taxon>
        <taxon>Cyprinodontiformes</taxon>
        <taxon>Goodeidae</taxon>
        <taxon>Ilyodon</taxon>
    </lineage>
</organism>
<gene>
    <name evidence="2" type="ORF">ILYODFUR_035456</name>
</gene>
<keyword evidence="3" id="KW-1185">Reference proteome</keyword>
<evidence type="ECO:0000313" key="3">
    <source>
        <dbReference type="Proteomes" id="UP001482620"/>
    </source>
</evidence>
<accession>A0ABV0V021</accession>
<protein>
    <recommendedName>
        <fullName evidence="4">Secreted protein</fullName>
    </recommendedName>
</protein>
<evidence type="ECO:0008006" key="4">
    <source>
        <dbReference type="Google" id="ProtNLM"/>
    </source>
</evidence>
<evidence type="ECO:0000313" key="2">
    <source>
        <dbReference type="EMBL" id="MEQ2250010.1"/>
    </source>
</evidence>
<evidence type="ECO:0000256" key="1">
    <source>
        <dbReference type="SAM" id="MobiDB-lite"/>
    </source>
</evidence>
<sequence>MVVSSPPLSIQPWRSRSTIPTYIFLASLWASFSVPKRARLPGNRYCCHGDSCVGSCCNQHQLEAHVPIPIVRQANEEGSEDTHPERERERDRDRERLVISVKHTLIRYPLH</sequence>
<dbReference type="EMBL" id="JAHRIQ010087856">
    <property type="protein sequence ID" value="MEQ2250010.1"/>
    <property type="molecule type" value="Genomic_DNA"/>
</dbReference>
<proteinExistence type="predicted"/>
<comment type="caution">
    <text evidence="2">The sequence shown here is derived from an EMBL/GenBank/DDBJ whole genome shotgun (WGS) entry which is preliminary data.</text>
</comment>
<feature type="compositionally biased region" description="Basic and acidic residues" evidence="1">
    <location>
        <begin position="80"/>
        <end position="94"/>
    </location>
</feature>
<dbReference type="Proteomes" id="UP001482620">
    <property type="component" value="Unassembled WGS sequence"/>
</dbReference>
<reference evidence="2 3" key="1">
    <citation type="submission" date="2021-06" db="EMBL/GenBank/DDBJ databases">
        <authorList>
            <person name="Palmer J.M."/>
        </authorList>
    </citation>
    <scope>NUCLEOTIDE SEQUENCE [LARGE SCALE GENOMIC DNA]</scope>
    <source>
        <strain evidence="3">if_2019</strain>
        <tissue evidence="2">Muscle</tissue>
    </source>
</reference>
<name>A0ABV0V021_9TELE</name>
<feature type="region of interest" description="Disordered" evidence="1">
    <location>
        <begin position="71"/>
        <end position="94"/>
    </location>
</feature>